<name>A0ABV4T1B3_9ACTN</name>
<sequence>MGSNYTKRYSDKFKRDAVALVASSGGTVTCVARKLGISSQGEFNWSMQHRLV</sequence>
<dbReference type="RefSeq" id="WP_372567436.1">
    <property type="nucleotide sequence ID" value="NZ_JBGOSP010000068.1"/>
</dbReference>
<dbReference type="SUPFAM" id="SSF46689">
    <property type="entry name" value="Homeodomain-like"/>
    <property type="match status" value="1"/>
</dbReference>
<organism evidence="1 2">
    <name type="scientific">Streptomyces aureus</name>
    <dbReference type="NCBI Taxonomy" id="193461"/>
    <lineage>
        <taxon>Bacteria</taxon>
        <taxon>Bacillati</taxon>
        <taxon>Actinomycetota</taxon>
        <taxon>Actinomycetes</taxon>
        <taxon>Kitasatosporales</taxon>
        <taxon>Streptomycetaceae</taxon>
        <taxon>Streptomyces</taxon>
    </lineage>
</organism>
<keyword evidence="2" id="KW-1185">Reference proteome</keyword>
<dbReference type="Pfam" id="PF01527">
    <property type="entry name" value="HTH_Tnp_1"/>
    <property type="match status" value="1"/>
</dbReference>
<dbReference type="Proteomes" id="UP001571476">
    <property type="component" value="Unassembled WGS sequence"/>
</dbReference>
<evidence type="ECO:0000313" key="2">
    <source>
        <dbReference type="Proteomes" id="UP001571476"/>
    </source>
</evidence>
<accession>A0ABV4T1B3</accession>
<gene>
    <name evidence="1" type="ORF">ACEG43_47395</name>
</gene>
<protein>
    <submittedName>
        <fullName evidence="1">Transposase</fullName>
    </submittedName>
</protein>
<dbReference type="InterPro" id="IPR002514">
    <property type="entry name" value="Transposase_8"/>
</dbReference>
<evidence type="ECO:0000313" key="1">
    <source>
        <dbReference type="EMBL" id="MFA3843634.1"/>
    </source>
</evidence>
<dbReference type="InterPro" id="IPR009057">
    <property type="entry name" value="Homeodomain-like_sf"/>
</dbReference>
<proteinExistence type="predicted"/>
<dbReference type="Gene3D" id="1.10.10.60">
    <property type="entry name" value="Homeodomain-like"/>
    <property type="match status" value="1"/>
</dbReference>
<comment type="caution">
    <text evidence="1">The sequence shown here is derived from an EMBL/GenBank/DDBJ whole genome shotgun (WGS) entry which is preliminary data.</text>
</comment>
<reference evidence="1 2" key="1">
    <citation type="submission" date="2024-08" db="EMBL/GenBank/DDBJ databases">
        <title>Genome sequence of Streptomyces aureus CACIA-1.46HGO.</title>
        <authorList>
            <person name="Evangelista-Martinez Z."/>
        </authorList>
    </citation>
    <scope>NUCLEOTIDE SEQUENCE [LARGE SCALE GENOMIC DNA]</scope>
    <source>
        <strain evidence="1 2">CACIA-1.46HGO</strain>
    </source>
</reference>
<dbReference type="EMBL" id="JBGOSP010000068">
    <property type="protein sequence ID" value="MFA3843634.1"/>
    <property type="molecule type" value="Genomic_DNA"/>
</dbReference>